<feature type="region of interest" description="Disordered" evidence="4">
    <location>
        <begin position="141"/>
        <end position="193"/>
    </location>
</feature>
<evidence type="ECO:0000256" key="3">
    <source>
        <dbReference type="ARBA" id="ARBA00023242"/>
    </source>
</evidence>
<dbReference type="PANTHER" id="PTHR14152">
    <property type="entry name" value="SQUAMOUS CELL CARCINOMA ANTIGEN RECOGNISED BY CYTOTOXIC T LYMPHOCYTES"/>
    <property type="match status" value="1"/>
</dbReference>
<evidence type="ECO:0000256" key="1">
    <source>
        <dbReference type="ARBA" id="ARBA00004123"/>
    </source>
</evidence>
<dbReference type="InterPro" id="IPR005011">
    <property type="entry name" value="SNU66/SART1"/>
</dbReference>
<dbReference type="EMBL" id="MUJZ01015517">
    <property type="protein sequence ID" value="OTF81049.1"/>
    <property type="molecule type" value="Genomic_DNA"/>
</dbReference>
<evidence type="ECO:0000313" key="5">
    <source>
        <dbReference type="EMBL" id="OTF81049.1"/>
    </source>
</evidence>
<comment type="similarity">
    <text evidence="2">Belongs to the SNU66/SART1 family.</text>
</comment>
<name>A0A1Y3BJD8_EURMA</name>
<dbReference type="GO" id="GO:0046540">
    <property type="term" value="C:U4/U6 x U5 tri-snRNP complex"/>
    <property type="evidence" value="ECO:0007669"/>
    <property type="project" value="TreeGrafter"/>
</dbReference>
<gene>
    <name evidence="5" type="ORF">BLA29_012031</name>
</gene>
<proteinExistence type="inferred from homology"/>
<dbReference type="PANTHER" id="PTHR14152:SF5">
    <property type="entry name" value="U4_U6.U5 TRI-SNRNP-ASSOCIATED PROTEIN 1"/>
    <property type="match status" value="1"/>
</dbReference>
<reference evidence="5 6" key="1">
    <citation type="submission" date="2017-03" db="EMBL/GenBank/DDBJ databases">
        <title>Genome Survey of Euroglyphus maynei.</title>
        <authorList>
            <person name="Arlian L.G."/>
            <person name="Morgan M.S."/>
            <person name="Rider S.D."/>
        </authorList>
    </citation>
    <scope>NUCLEOTIDE SEQUENCE [LARGE SCALE GENOMIC DNA]</scope>
    <source>
        <strain evidence="5">Arlian Lab</strain>
        <tissue evidence="5">Whole body</tissue>
    </source>
</reference>
<comment type="subcellular location">
    <subcellularLocation>
        <location evidence="1">Nucleus</location>
    </subcellularLocation>
</comment>
<evidence type="ECO:0000313" key="6">
    <source>
        <dbReference type="Proteomes" id="UP000194236"/>
    </source>
</evidence>
<sequence length="193" mass="22180">VLTLRDKGVLDEQEDVLENVNIVDDERAEKNVHNKQKRPEYRPYDDDEFDEMEEFGTSNNNKKQSLLGKYDEEIDGIKNEMFRIGSTVNTSRNQLGAFKIDADITTTTTAGNNGKISLNWNDLKIANEYYTAEEMAVKFKKPTKKKSGKNLRRKQQNQQQQQQTVIPVDVEPPPRSKRSRRTNPAADVTTTNE</sequence>
<keyword evidence="3" id="KW-0539">Nucleus</keyword>
<feature type="compositionally biased region" description="Basic residues" evidence="4">
    <location>
        <begin position="141"/>
        <end position="155"/>
    </location>
</feature>
<evidence type="ECO:0000256" key="2">
    <source>
        <dbReference type="ARBA" id="ARBA00006076"/>
    </source>
</evidence>
<dbReference type="GO" id="GO:0000481">
    <property type="term" value="P:maturation of 5S rRNA"/>
    <property type="evidence" value="ECO:0007669"/>
    <property type="project" value="TreeGrafter"/>
</dbReference>
<dbReference type="OrthoDB" id="5583at2759"/>
<dbReference type="Pfam" id="PF03343">
    <property type="entry name" value="SART-1"/>
    <property type="match status" value="1"/>
</dbReference>
<protein>
    <submittedName>
        <fullName evidence="5">SART-1-like protein</fullName>
    </submittedName>
</protein>
<comment type="caution">
    <text evidence="5">The sequence shown here is derived from an EMBL/GenBank/DDBJ whole genome shotgun (WGS) entry which is preliminary data.</text>
</comment>
<evidence type="ECO:0000256" key="4">
    <source>
        <dbReference type="SAM" id="MobiDB-lite"/>
    </source>
</evidence>
<feature type="non-terminal residue" evidence="5">
    <location>
        <position position="1"/>
    </location>
</feature>
<dbReference type="AlphaFoldDB" id="A0A1Y3BJD8"/>
<feature type="non-terminal residue" evidence="5">
    <location>
        <position position="193"/>
    </location>
</feature>
<dbReference type="GO" id="GO:0045292">
    <property type="term" value="P:mRNA cis splicing, via spliceosome"/>
    <property type="evidence" value="ECO:0007669"/>
    <property type="project" value="TreeGrafter"/>
</dbReference>
<keyword evidence="6" id="KW-1185">Reference proteome</keyword>
<accession>A0A1Y3BJD8</accession>
<dbReference type="Proteomes" id="UP000194236">
    <property type="component" value="Unassembled WGS sequence"/>
</dbReference>
<organism evidence="5 6">
    <name type="scientific">Euroglyphus maynei</name>
    <name type="common">Mayne's house dust mite</name>
    <dbReference type="NCBI Taxonomy" id="6958"/>
    <lineage>
        <taxon>Eukaryota</taxon>
        <taxon>Metazoa</taxon>
        <taxon>Ecdysozoa</taxon>
        <taxon>Arthropoda</taxon>
        <taxon>Chelicerata</taxon>
        <taxon>Arachnida</taxon>
        <taxon>Acari</taxon>
        <taxon>Acariformes</taxon>
        <taxon>Sarcoptiformes</taxon>
        <taxon>Astigmata</taxon>
        <taxon>Psoroptidia</taxon>
        <taxon>Analgoidea</taxon>
        <taxon>Pyroglyphidae</taxon>
        <taxon>Pyroglyphinae</taxon>
        <taxon>Euroglyphus</taxon>
    </lineage>
</organism>